<keyword evidence="5" id="KW-0804">Transcription</keyword>
<dbReference type="Pfam" id="PF11951">
    <property type="entry name" value="Fungal_trans_2"/>
    <property type="match status" value="1"/>
</dbReference>
<name>A0A9P5CM25_CRYP1</name>
<organism evidence="7 8">
    <name type="scientific">Cryphonectria parasitica (strain ATCC 38755 / EP155)</name>
    <dbReference type="NCBI Taxonomy" id="660469"/>
    <lineage>
        <taxon>Eukaryota</taxon>
        <taxon>Fungi</taxon>
        <taxon>Dikarya</taxon>
        <taxon>Ascomycota</taxon>
        <taxon>Pezizomycotina</taxon>
        <taxon>Sordariomycetes</taxon>
        <taxon>Sordariomycetidae</taxon>
        <taxon>Diaporthales</taxon>
        <taxon>Cryphonectriaceae</taxon>
        <taxon>Cryphonectria-Endothia species complex</taxon>
        <taxon>Cryphonectria</taxon>
    </lineage>
</organism>
<evidence type="ECO:0000256" key="5">
    <source>
        <dbReference type="ARBA" id="ARBA00023163"/>
    </source>
</evidence>
<evidence type="ECO:0000256" key="1">
    <source>
        <dbReference type="ARBA" id="ARBA00004123"/>
    </source>
</evidence>
<evidence type="ECO:0000256" key="4">
    <source>
        <dbReference type="ARBA" id="ARBA00023125"/>
    </source>
</evidence>
<gene>
    <name evidence="7" type="ORF">M406DRAFT_352432</name>
</gene>
<keyword evidence="6" id="KW-0539">Nucleus</keyword>
<sequence length="470" mass="53748">MASQSRPGCWTCKRYDRKLVWPNQPDGRRKTPNLPTHTAPELDHSSGFYYGQQFLNISFDDFEQGRRGLGPLSLLSKTNTRPQQSLNLVPELQGHDADLLLYYREKIAGLISTVDANNGFRQELLPMAMASDDFAAQALRSAMIALSAFHLHGTGAALPYKTKAITYLNRALQPESIVDGQLEPQIAASMMLCVYNVFDESEGDWHIYLDGSRKMLQIYADKKGGALGYDFLNTWFLYHEILGAFSQPHKHRYEGAASLELIRGSELDKSVIIGSLGCSIEIMEIIHNINQLRYIATRKSSEEDMQPDYPPVMWTYKGLHDRLSRHKQQLPPDYQQRPVREQTKVQLTAELYRIAALLYLRAICPSTNTVSRGPDWIDSAFEVLGGLEICTSPWPLFVVACESQTDQQRITILRTLDRMDEDRKIGNVHVLRSLIENFWKQQDLQADEDRVEPLRWWELRNSNSPAPWFI</sequence>
<dbReference type="GO" id="GO:0003700">
    <property type="term" value="F:DNA-binding transcription factor activity"/>
    <property type="evidence" value="ECO:0007669"/>
    <property type="project" value="TreeGrafter"/>
</dbReference>
<dbReference type="GO" id="GO:0005634">
    <property type="term" value="C:nucleus"/>
    <property type="evidence" value="ECO:0007669"/>
    <property type="project" value="UniProtKB-SubCell"/>
</dbReference>
<keyword evidence="3" id="KW-0805">Transcription regulation</keyword>
<proteinExistence type="predicted"/>
<dbReference type="OrthoDB" id="6730379at2759"/>
<evidence type="ECO:0000313" key="7">
    <source>
        <dbReference type="EMBL" id="KAF3763683.1"/>
    </source>
</evidence>
<dbReference type="GO" id="GO:0000976">
    <property type="term" value="F:transcription cis-regulatory region binding"/>
    <property type="evidence" value="ECO:0007669"/>
    <property type="project" value="TreeGrafter"/>
</dbReference>
<dbReference type="RefSeq" id="XP_040774644.1">
    <property type="nucleotide sequence ID" value="XM_040922689.1"/>
</dbReference>
<dbReference type="GeneID" id="63839818"/>
<dbReference type="EMBL" id="MU032349">
    <property type="protein sequence ID" value="KAF3763683.1"/>
    <property type="molecule type" value="Genomic_DNA"/>
</dbReference>
<evidence type="ECO:0000256" key="2">
    <source>
        <dbReference type="ARBA" id="ARBA00022833"/>
    </source>
</evidence>
<comment type="subcellular location">
    <subcellularLocation>
        <location evidence="1">Nucleus</location>
    </subcellularLocation>
</comment>
<dbReference type="Proteomes" id="UP000803844">
    <property type="component" value="Unassembled WGS sequence"/>
</dbReference>
<dbReference type="InterPro" id="IPR021858">
    <property type="entry name" value="Fun_TF"/>
</dbReference>
<reference evidence="7" key="1">
    <citation type="journal article" date="2020" name="Phytopathology">
        <title>Genome sequence of the chestnut blight fungus Cryphonectria parasitica EP155: A fundamental resource for an archetypical invasive plant pathogen.</title>
        <authorList>
            <person name="Crouch J.A."/>
            <person name="Dawe A."/>
            <person name="Aerts A."/>
            <person name="Barry K."/>
            <person name="Churchill A.C.L."/>
            <person name="Grimwood J."/>
            <person name="Hillman B."/>
            <person name="Milgroom M.G."/>
            <person name="Pangilinan J."/>
            <person name="Smith M."/>
            <person name="Salamov A."/>
            <person name="Schmutz J."/>
            <person name="Yadav J."/>
            <person name="Grigoriev I.V."/>
            <person name="Nuss D."/>
        </authorList>
    </citation>
    <scope>NUCLEOTIDE SEQUENCE</scope>
    <source>
        <strain evidence="7">EP155</strain>
    </source>
</reference>
<accession>A0A9P5CM25</accession>
<dbReference type="GO" id="GO:0045944">
    <property type="term" value="P:positive regulation of transcription by RNA polymerase II"/>
    <property type="evidence" value="ECO:0007669"/>
    <property type="project" value="TreeGrafter"/>
</dbReference>
<keyword evidence="8" id="KW-1185">Reference proteome</keyword>
<evidence type="ECO:0000256" key="6">
    <source>
        <dbReference type="ARBA" id="ARBA00023242"/>
    </source>
</evidence>
<keyword evidence="2" id="KW-0862">Zinc</keyword>
<evidence type="ECO:0000313" key="8">
    <source>
        <dbReference type="Proteomes" id="UP000803844"/>
    </source>
</evidence>
<protein>
    <submittedName>
        <fullName evidence="7">Uncharacterized protein</fullName>
    </submittedName>
</protein>
<dbReference type="AlphaFoldDB" id="A0A9P5CM25"/>
<keyword evidence="4" id="KW-0238">DNA-binding</keyword>
<dbReference type="PANTHER" id="PTHR37534">
    <property type="entry name" value="TRANSCRIPTIONAL ACTIVATOR PROTEIN UGA3"/>
    <property type="match status" value="1"/>
</dbReference>
<evidence type="ECO:0000256" key="3">
    <source>
        <dbReference type="ARBA" id="ARBA00023015"/>
    </source>
</evidence>
<comment type="caution">
    <text evidence="7">The sequence shown here is derived from an EMBL/GenBank/DDBJ whole genome shotgun (WGS) entry which is preliminary data.</text>
</comment>
<dbReference type="PANTHER" id="PTHR37534:SF49">
    <property type="entry name" value="LYSINE BIOSYNTHESIS REGULATORY PROTEIN LYS14"/>
    <property type="match status" value="1"/>
</dbReference>